<evidence type="ECO:0000256" key="8">
    <source>
        <dbReference type="ARBA" id="ARBA00023289"/>
    </source>
</evidence>
<dbReference type="SMART" id="SM00173">
    <property type="entry name" value="RAS"/>
    <property type="match status" value="1"/>
</dbReference>
<evidence type="ECO:0000313" key="10">
    <source>
        <dbReference type="Proteomes" id="UP001174691"/>
    </source>
</evidence>
<accession>A0AA38VHM3</accession>
<reference evidence="9" key="1">
    <citation type="submission" date="2022-07" db="EMBL/GenBank/DDBJ databases">
        <title>Fungi with potential for degradation of polypropylene.</title>
        <authorList>
            <person name="Gostincar C."/>
        </authorList>
    </citation>
    <scope>NUCLEOTIDE SEQUENCE</scope>
    <source>
        <strain evidence="9">EXF-13287</strain>
    </source>
</reference>
<dbReference type="Pfam" id="PF00071">
    <property type="entry name" value="Ras"/>
    <property type="match status" value="1"/>
</dbReference>
<proteinExistence type="inferred from homology"/>
<dbReference type="InterPro" id="IPR001806">
    <property type="entry name" value="Small_GTPase"/>
</dbReference>
<keyword evidence="2" id="KW-0813">Transport</keyword>
<dbReference type="CDD" id="cd00154">
    <property type="entry name" value="Rab"/>
    <property type="match status" value="1"/>
</dbReference>
<keyword evidence="6" id="KW-0342">GTP-binding</keyword>
<evidence type="ECO:0000256" key="3">
    <source>
        <dbReference type="ARBA" id="ARBA00022481"/>
    </source>
</evidence>
<gene>
    <name evidence="9" type="ORF">NKR19_g4979</name>
</gene>
<keyword evidence="10" id="KW-1185">Reference proteome</keyword>
<dbReference type="InterPro" id="IPR027417">
    <property type="entry name" value="P-loop_NTPase"/>
</dbReference>
<dbReference type="Proteomes" id="UP001174691">
    <property type="component" value="Unassembled WGS sequence"/>
</dbReference>
<dbReference type="NCBIfam" id="TIGR00231">
    <property type="entry name" value="small_GTP"/>
    <property type="match status" value="1"/>
</dbReference>
<dbReference type="PROSITE" id="PS51420">
    <property type="entry name" value="RHO"/>
    <property type="match status" value="1"/>
</dbReference>
<evidence type="ECO:0000256" key="2">
    <source>
        <dbReference type="ARBA" id="ARBA00022448"/>
    </source>
</evidence>
<organism evidence="9 10">
    <name type="scientific">Coniochaeta hoffmannii</name>
    <dbReference type="NCBI Taxonomy" id="91930"/>
    <lineage>
        <taxon>Eukaryota</taxon>
        <taxon>Fungi</taxon>
        <taxon>Dikarya</taxon>
        <taxon>Ascomycota</taxon>
        <taxon>Pezizomycotina</taxon>
        <taxon>Sordariomycetes</taxon>
        <taxon>Sordariomycetidae</taxon>
        <taxon>Coniochaetales</taxon>
        <taxon>Coniochaetaceae</taxon>
        <taxon>Coniochaeta</taxon>
    </lineage>
</organism>
<keyword evidence="8" id="KW-0636">Prenylation</keyword>
<dbReference type="PRINTS" id="PR00449">
    <property type="entry name" value="RASTRNSFRMNG"/>
</dbReference>
<comment type="similarity">
    <text evidence="1">Belongs to the small GTPase superfamily. Rab family.</text>
</comment>
<keyword evidence="7" id="KW-0449">Lipoprotein</keyword>
<dbReference type="GO" id="GO:0005525">
    <property type="term" value="F:GTP binding"/>
    <property type="evidence" value="ECO:0007669"/>
    <property type="project" value="UniProtKB-KW"/>
</dbReference>
<keyword evidence="4" id="KW-0547">Nucleotide-binding</keyword>
<dbReference type="InterPro" id="IPR005225">
    <property type="entry name" value="Small_GTP-bd"/>
</dbReference>
<evidence type="ECO:0000313" key="9">
    <source>
        <dbReference type="EMBL" id="KAJ9151459.1"/>
    </source>
</evidence>
<sequence length="212" mass="22298">MASDDDALPTLKVLLIGPSGAGKSALLTRYCDDEFDPDSSTATIGIDFKIKKLSVRGKPYRLTLFDTAGQERFRTLSTSFYRGAHGVLVVYDISSRASFLTMDRWFDEVKNNTVPDVALYLVGTKLDKADSSRAVSVEEGEALAAAHGARFCEASAKTTENVRKPFVEVVDMIVSNPALLAGGGGRGRTAGTVDVGGGGGGEGGGYLNGCSC</sequence>
<dbReference type="SUPFAM" id="SSF52540">
    <property type="entry name" value="P-loop containing nucleoside triphosphate hydrolases"/>
    <property type="match status" value="1"/>
</dbReference>
<name>A0AA38VHM3_9PEZI</name>
<dbReference type="FunFam" id="3.40.50.300:FF:001312">
    <property type="entry name" value="Ras-related protein Rab-18"/>
    <property type="match status" value="1"/>
</dbReference>
<comment type="caution">
    <text evidence="9">The sequence shown here is derived from an EMBL/GenBank/DDBJ whole genome shotgun (WGS) entry which is preliminary data.</text>
</comment>
<evidence type="ECO:0000256" key="1">
    <source>
        <dbReference type="ARBA" id="ARBA00006270"/>
    </source>
</evidence>
<protein>
    <submittedName>
        <fullName evidence="9">Ras-domain-containing protein</fullName>
    </submittedName>
</protein>
<evidence type="ECO:0000256" key="6">
    <source>
        <dbReference type="ARBA" id="ARBA00023134"/>
    </source>
</evidence>
<dbReference type="GO" id="GO:0015031">
    <property type="term" value="P:protein transport"/>
    <property type="evidence" value="ECO:0007669"/>
    <property type="project" value="UniProtKB-KW"/>
</dbReference>
<keyword evidence="3" id="KW-0488">Methylation</keyword>
<dbReference type="EMBL" id="JANBVN010000065">
    <property type="protein sequence ID" value="KAJ9151459.1"/>
    <property type="molecule type" value="Genomic_DNA"/>
</dbReference>
<evidence type="ECO:0000256" key="5">
    <source>
        <dbReference type="ARBA" id="ARBA00022927"/>
    </source>
</evidence>
<evidence type="ECO:0000256" key="7">
    <source>
        <dbReference type="ARBA" id="ARBA00023288"/>
    </source>
</evidence>
<dbReference type="AlphaFoldDB" id="A0AA38VHM3"/>
<dbReference type="PROSITE" id="PS51421">
    <property type="entry name" value="RAS"/>
    <property type="match status" value="1"/>
</dbReference>
<dbReference type="GO" id="GO:0003924">
    <property type="term" value="F:GTPase activity"/>
    <property type="evidence" value="ECO:0007669"/>
    <property type="project" value="InterPro"/>
</dbReference>
<dbReference type="Gene3D" id="3.40.50.300">
    <property type="entry name" value="P-loop containing nucleotide triphosphate hydrolases"/>
    <property type="match status" value="1"/>
</dbReference>
<dbReference type="SMART" id="SM00174">
    <property type="entry name" value="RHO"/>
    <property type="match status" value="1"/>
</dbReference>
<keyword evidence="5" id="KW-0653">Protein transport</keyword>
<dbReference type="InterPro" id="IPR050227">
    <property type="entry name" value="Rab"/>
</dbReference>
<evidence type="ECO:0000256" key="4">
    <source>
        <dbReference type="ARBA" id="ARBA00022741"/>
    </source>
</evidence>
<dbReference type="PANTHER" id="PTHR47977">
    <property type="entry name" value="RAS-RELATED PROTEIN RAB"/>
    <property type="match status" value="1"/>
</dbReference>
<dbReference type="SMART" id="SM00175">
    <property type="entry name" value="RAB"/>
    <property type="match status" value="1"/>
</dbReference>
<dbReference type="PROSITE" id="PS51419">
    <property type="entry name" value="RAB"/>
    <property type="match status" value="1"/>
</dbReference>